<dbReference type="InterPro" id="IPR010200">
    <property type="entry name" value="HflC"/>
</dbReference>
<keyword evidence="5 7" id="KW-0472">Membrane</keyword>
<dbReference type="InterPro" id="IPR036013">
    <property type="entry name" value="Band_7/SPFH_dom_sf"/>
</dbReference>
<keyword evidence="3 7" id="KW-0812">Transmembrane</keyword>
<organism evidence="9 10">
    <name type="scientific">Treponema maltophilum ATCC 51939</name>
    <dbReference type="NCBI Taxonomy" id="1125699"/>
    <lineage>
        <taxon>Bacteria</taxon>
        <taxon>Pseudomonadati</taxon>
        <taxon>Spirochaetota</taxon>
        <taxon>Spirochaetia</taxon>
        <taxon>Spirochaetales</taxon>
        <taxon>Treponemataceae</taxon>
        <taxon>Treponema</taxon>
    </lineage>
</organism>
<dbReference type="RefSeq" id="WP_016525778.1">
    <property type="nucleotide sequence ID" value="NZ_KE332518.1"/>
</dbReference>
<evidence type="ECO:0000256" key="1">
    <source>
        <dbReference type="ARBA" id="ARBA00004167"/>
    </source>
</evidence>
<evidence type="ECO:0000313" key="10">
    <source>
        <dbReference type="Proteomes" id="UP000014541"/>
    </source>
</evidence>
<dbReference type="STRING" id="1125699.HMPREF9194_01508"/>
<dbReference type="PANTHER" id="PTHR42911:SF1">
    <property type="entry name" value="MODULATOR OF FTSH PROTEASE HFLC"/>
    <property type="match status" value="1"/>
</dbReference>
<dbReference type="OrthoDB" id="9809197at2"/>
<protein>
    <recommendedName>
        <fullName evidence="6">Protein HflC</fullName>
    </recommendedName>
</protein>
<dbReference type="Proteomes" id="UP000014541">
    <property type="component" value="Unassembled WGS sequence"/>
</dbReference>
<sequence length="331" mass="37422">MKTKNLYIGLAAAAAILIAFLMLGPLYVIQEGSQAVITRFGEIVGTRTQAGLYVKLPLIDTVTVYPKLILSLDGDAQRIPTKENQFIIVDTTTRWRITDPKLFYQSFKTLNAAYKRLSDVIDSATRTIITQNPLSEVVRTSNQINDKIRAETEAADNAADLSSQLAIDSLVNANTLVEQVTKGRRQLSIEMANEARKLAGEYGIELIDIVPRQIKYSDEMTESVYNRMITDRKQVAQAYRSWGEGKKADWLGRLEKDKNTIESEAYRRSEEIMGEADAQAAQIYAQAYSKDPGFYTFWKSMESYKNTVPNFDAAFSTNMDYFKYLYTPNAR</sequence>
<keyword evidence="10" id="KW-1185">Reference proteome</keyword>
<dbReference type="SMART" id="SM00244">
    <property type="entry name" value="PHB"/>
    <property type="match status" value="1"/>
</dbReference>
<evidence type="ECO:0000256" key="2">
    <source>
        <dbReference type="ARBA" id="ARBA00007862"/>
    </source>
</evidence>
<reference evidence="9 10" key="1">
    <citation type="submission" date="2013-04" db="EMBL/GenBank/DDBJ databases">
        <title>The Genome Sequence of Treponema maltophilum ATCC 51939.</title>
        <authorList>
            <consortium name="The Broad Institute Genomics Platform"/>
            <person name="Earl A."/>
            <person name="Ward D."/>
            <person name="Feldgarden M."/>
            <person name="Gevers D."/>
            <person name="Leonetti C."/>
            <person name="Blanton J.M."/>
            <person name="Dewhirst F.E."/>
            <person name="Izard J."/>
            <person name="Walker B."/>
            <person name="Young S."/>
            <person name="Zeng Q."/>
            <person name="Gargeya S."/>
            <person name="Fitzgerald M."/>
            <person name="Haas B."/>
            <person name="Abouelleil A."/>
            <person name="Allen A.W."/>
            <person name="Alvarado L."/>
            <person name="Arachchi H.M."/>
            <person name="Berlin A.M."/>
            <person name="Chapman S.B."/>
            <person name="Gainer-Dewar J."/>
            <person name="Goldberg J."/>
            <person name="Griggs A."/>
            <person name="Gujja S."/>
            <person name="Hansen M."/>
            <person name="Howarth C."/>
            <person name="Imamovic A."/>
            <person name="Ireland A."/>
            <person name="Larimer J."/>
            <person name="McCowan C."/>
            <person name="Murphy C."/>
            <person name="Pearson M."/>
            <person name="Poon T.W."/>
            <person name="Priest M."/>
            <person name="Roberts A."/>
            <person name="Saif S."/>
            <person name="Shea T."/>
            <person name="Sisk P."/>
            <person name="Sykes S."/>
            <person name="Wortman J."/>
            <person name="Nusbaum C."/>
            <person name="Birren B."/>
        </authorList>
    </citation>
    <scope>NUCLEOTIDE SEQUENCE [LARGE SCALE GENOMIC DNA]</scope>
    <source>
        <strain evidence="9 10">ATCC 51939</strain>
    </source>
</reference>
<evidence type="ECO:0000313" key="9">
    <source>
        <dbReference type="EMBL" id="EPF31167.1"/>
    </source>
</evidence>
<evidence type="ECO:0000256" key="4">
    <source>
        <dbReference type="ARBA" id="ARBA00022989"/>
    </source>
</evidence>
<dbReference type="AlphaFoldDB" id="S3KG17"/>
<evidence type="ECO:0000256" key="6">
    <source>
        <dbReference type="PIRNR" id="PIRNR005651"/>
    </source>
</evidence>
<evidence type="ECO:0000256" key="7">
    <source>
        <dbReference type="SAM" id="Phobius"/>
    </source>
</evidence>
<dbReference type="Gene3D" id="3.30.479.30">
    <property type="entry name" value="Band 7 domain"/>
    <property type="match status" value="1"/>
</dbReference>
<dbReference type="eggNOG" id="COG0330">
    <property type="taxonomic scope" value="Bacteria"/>
</dbReference>
<dbReference type="GO" id="GO:0016020">
    <property type="term" value="C:membrane"/>
    <property type="evidence" value="ECO:0007669"/>
    <property type="project" value="UniProtKB-SubCell"/>
</dbReference>
<accession>S3KG17</accession>
<evidence type="ECO:0000256" key="5">
    <source>
        <dbReference type="ARBA" id="ARBA00023136"/>
    </source>
</evidence>
<evidence type="ECO:0000259" key="8">
    <source>
        <dbReference type="SMART" id="SM00244"/>
    </source>
</evidence>
<keyword evidence="4 7" id="KW-1133">Transmembrane helix</keyword>
<dbReference type="PIRSF" id="PIRSF005651">
    <property type="entry name" value="HflC"/>
    <property type="match status" value="1"/>
</dbReference>
<dbReference type="PANTHER" id="PTHR42911">
    <property type="entry name" value="MODULATOR OF FTSH PROTEASE HFLC"/>
    <property type="match status" value="1"/>
</dbReference>
<dbReference type="SUPFAM" id="SSF117892">
    <property type="entry name" value="Band 7/SPFH domain"/>
    <property type="match status" value="2"/>
</dbReference>
<comment type="subcellular location">
    <subcellularLocation>
        <location evidence="1">Membrane</location>
        <topology evidence="1">Single-pass membrane protein</topology>
    </subcellularLocation>
</comment>
<comment type="function">
    <text evidence="6">HflC and HflK could regulate a protease.</text>
</comment>
<proteinExistence type="inferred from homology"/>
<dbReference type="CDD" id="cd03405">
    <property type="entry name" value="SPFH_HflC"/>
    <property type="match status" value="1"/>
</dbReference>
<feature type="transmembrane region" description="Helical" evidence="7">
    <location>
        <begin position="6"/>
        <end position="29"/>
    </location>
</feature>
<evidence type="ECO:0000256" key="3">
    <source>
        <dbReference type="ARBA" id="ARBA00022692"/>
    </source>
</evidence>
<feature type="domain" description="Band 7" evidence="8">
    <location>
        <begin position="24"/>
        <end position="228"/>
    </location>
</feature>
<name>S3KG17_TREMA</name>
<dbReference type="EMBL" id="ATFF01000006">
    <property type="protein sequence ID" value="EPF31167.1"/>
    <property type="molecule type" value="Genomic_DNA"/>
</dbReference>
<dbReference type="NCBIfam" id="TIGR01932">
    <property type="entry name" value="hflC"/>
    <property type="match status" value="1"/>
</dbReference>
<comment type="similarity">
    <text evidence="2 6">Belongs to the band 7/mec-2 family. HflC subfamily.</text>
</comment>
<dbReference type="InterPro" id="IPR001107">
    <property type="entry name" value="Band_7"/>
</dbReference>
<dbReference type="Pfam" id="PF01145">
    <property type="entry name" value="Band_7"/>
    <property type="match status" value="2"/>
</dbReference>
<dbReference type="PATRIC" id="fig|1125699.3.peg.1522"/>
<gene>
    <name evidence="9" type="ORF">HMPREF9194_01508</name>
</gene>
<comment type="caution">
    <text evidence="9">The sequence shown here is derived from an EMBL/GenBank/DDBJ whole genome shotgun (WGS) entry which is preliminary data.</text>
</comment>
<dbReference type="HOGENOM" id="CLU_059167_1_1_12"/>